<gene>
    <name evidence="1" type="ORF">TRICI_002760</name>
</gene>
<dbReference type="EMBL" id="SWFS01000186">
    <property type="protein sequence ID" value="KAA8915101.1"/>
    <property type="molecule type" value="Genomic_DNA"/>
</dbReference>
<name>A0A642V5X8_9ASCO</name>
<evidence type="ECO:0008006" key="3">
    <source>
        <dbReference type="Google" id="ProtNLM"/>
    </source>
</evidence>
<dbReference type="AlphaFoldDB" id="A0A642V5X8"/>
<reference evidence="1" key="1">
    <citation type="journal article" date="2019" name="G3 (Bethesda)">
        <title>Genome Assemblies of Two Rare Opportunistic Yeast Pathogens: Diutina rugosa (syn. Candida rugosa) and Trichomonascus ciferrii (syn. Candida ciferrii).</title>
        <authorList>
            <person name="Mixao V."/>
            <person name="Saus E."/>
            <person name="Hansen A.P."/>
            <person name="Lass-Florl C."/>
            <person name="Gabaldon T."/>
        </authorList>
    </citation>
    <scope>NUCLEOTIDE SEQUENCE</scope>
    <source>
        <strain evidence="1">CBS 4856</strain>
    </source>
</reference>
<sequence>MRLGNWLEASQSVYGIMLNPKGHTPSEIITELADLWTTIFDDVHCLIKMGVFSSKRALAIADDQAAKSWIIAIAFNLRKEFCKYQEIQRKRAIQDSEKLRNDAFWTLISFFKILCDGIFCSFDVWDIPLDGIVQTLAGLGSGMLSYYKLYQKEATKLAK</sequence>
<keyword evidence="2" id="KW-1185">Reference proteome</keyword>
<comment type="caution">
    <text evidence="1">The sequence shown here is derived from an EMBL/GenBank/DDBJ whole genome shotgun (WGS) entry which is preliminary data.</text>
</comment>
<organism evidence="1 2">
    <name type="scientific">Trichomonascus ciferrii</name>
    <dbReference type="NCBI Taxonomy" id="44093"/>
    <lineage>
        <taxon>Eukaryota</taxon>
        <taxon>Fungi</taxon>
        <taxon>Dikarya</taxon>
        <taxon>Ascomycota</taxon>
        <taxon>Saccharomycotina</taxon>
        <taxon>Dipodascomycetes</taxon>
        <taxon>Dipodascales</taxon>
        <taxon>Trichomonascaceae</taxon>
        <taxon>Trichomonascus</taxon>
        <taxon>Trichomonascus ciferrii complex</taxon>
    </lineage>
</organism>
<protein>
    <recommendedName>
        <fullName evidence="3">Peroxisomal biogenesis factor 11</fullName>
    </recommendedName>
</protein>
<dbReference type="Proteomes" id="UP000761534">
    <property type="component" value="Unassembled WGS sequence"/>
</dbReference>
<evidence type="ECO:0000313" key="2">
    <source>
        <dbReference type="Proteomes" id="UP000761534"/>
    </source>
</evidence>
<dbReference type="VEuPathDB" id="FungiDB:TRICI_002760"/>
<evidence type="ECO:0000313" key="1">
    <source>
        <dbReference type="EMBL" id="KAA8915101.1"/>
    </source>
</evidence>
<accession>A0A642V5X8</accession>
<proteinExistence type="predicted"/>
<dbReference type="OrthoDB" id="411017at2759"/>